<evidence type="ECO:0000256" key="2">
    <source>
        <dbReference type="ARBA" id="ARBA00022692"/>
    </source>
</evidence>
<evidence type="ECO:0000313" key="6">
    <source>
        <dbReference type="EMBL" id="KGA19191.1"/>
    </source>
</evidence>
<feature type="transmembrane region" description="Helical" evidence="5">
    <location>
        <begin position="114"/>
        <end position="137"/>
    </location>
</feature>
<feature type="transmembrane region" description="Helical" evidence="5">
    <location>
        <begin position="230"/>
        <end position="252"/>
    </location>
</feature>
<keyword evidence="4 5" id="KW-0472">Membrane</keyword>
<dbReference type="GO" id="GO:0005886">
    <property type="term" value="C:plasma membrane"/>
    <property type="evidence" value="ECO:0007669"/>
    <property type="project" value="TreeGrafter"/>
</dbReference>
<evidence type="ECO:0000256" key="5">
    <source>
        <dbReference type="SAM" id="Phobius"/>
    </source>
</evidence>
<keyword evidence="3 5" id="KW-1133">Transmembrane helix</keyword>
<comment type="subcellular location">
    <subcellularLocation>
        <location evidence="1">Membrane</location>
        <topology evidence="1">Multi-pass membrane protein</topology>
    </subcellularLocation>
</comment>
<dbReference type="CDD" id="cd16914">
    <property type="entry name" value="EcfT"/>
    <property type="match status" value="1"/>
</dbReference>
<evidence type="ECO:0000256" key="4">
    <source>
        <dbReference type="ARBA" id="ARBA00023136"/>
    </source>
</evidence>
<feature type="transmembrane region" description="Helical" evidence="5">
    <location>
        <begin position="149"/>
        <end position="172"/>
    </location>
</feature>
<accession>A0A094QXL1</accession>
<sequence>MTKTFHPLTWWVGAAASAIAVLLTENTIFNLLIVGGVSFLVYRMNKKSLERTPWSGGLWFAMKIALVIVAIRTFIGVAIGVPVPGTTLFELPILYLPDWMAGIRVGGAITQERLFFAFSEGIHIATLICIFAAATSLTSPHRLLRQMPIFIYEFGVALVITTSVLPQLVASASRIKTAQRMRGITRRGWSGVALALLEESLARSLDLAAAMDSRGYGFSRKRSRYKREVFSARDFTLIGSAVVLIPASLAVFS</sequence>
<protein>
    <recommendedName>
        <fullName evidence="7">Cobalt ABC transporter permease</fullName>
    </recommendedName>
</protein>
<feature type="transmembrane region" description="Helical" evidence="5">
    <location>
        <begin position="57"/>
        <end position="81"/>
    </location>
</feature>
<feature type="transmembrane region" description="Helical" evidence="5">
    <location>
        <begin position="28"/>
        <end position="45"/>
    </location>
</feature>
<dbReference type="EMBL" id="JNSK01000015">
    <property type="protein sequence ID" value="KGA19191.1"/>
    <property type="molecule type" value="Genomic_DNA"/>
</dbReference>
<evidence type="ECO:0000256" key="3">
    <source>
        <dbReference type="ARBA" id="ARBA00022989"/>
    </source>
</evidence>
<keyword evidence="2 5" id="KW-0812">Transmembrane</keyword>
<dbReference type="PANTHER" id="PTHR33514:SF15">
    <property type="entry name" value="COBALT TRANSPORT PROTEIN"/>
    <property type="match status" value="1"/>
</dbReference>
<organism evidence="6">
    <name type="scientific">freshwater metagenome</name>
    <dbReference type="NCBI Taxonomy" id="449393"/>
    <lineage>
        <taxon>unclassified sequences</taxon>
        <taxon>metagenomes</taxon>
        <taxon>ecological metagenomes</taxon>
    </lineage>
</organism>
<feature type="transmembrane region" description="Helical" evidence="5">
    <location>
        <begin position="87"/>
        <end position="107"/>
    </location>
</feature>
<gene>
    <name evidence="6" type="ORF">GM50_6320</name>
</gene>
<comment type="caution">
    <text evidence="6">The sequence shown here is derived from an EMBL/GenBank/DDBJ whole genome shotgun (WGS) entry which is preliminary data.</text>
</comment>
<evidence type="ECO:0000256" key="1">
    <source>
        <dbReference type="ARBA" id="ARBA00004141"/>
    </source>
</evidence>
<proteinExistence type="predicted"/>
<name>A0A094QXL1_9ZZZZ</name>
<dbReference type="InterPro" id="IPR003339">
    <property type="entry name" value="ABC/ECF_trnsptr_transmembrane"/>
</dbReference>
<dbReference type="PANTHER" id="PTHR33514">
    <property type="entry name" value="PROTEIN ABCI12, CHLOROPLASTIC"/>
    <property type="match status" value="1"/>
</dbReference>
<evidence type="ECO:0008006" key="7">
    <source>
        <dbReference type="Google" id="ProtNLM"/>
    </source>
</evidence>
<reference evidence="6" key="1">
    <citation type="submission" date="2014-05" db="EMBL/GenBank/DDBJ databases">
        <title>Key roles for freshwater Actinobacteria revealed by deep metagenomic sequencing.</title>
        <authorList>
            <person name="Ghai R."/>
            <person name="Mizuno C.M."/>
            <person name="Picazo A."/>
            <person name="Camacho A."/>
            <person name="Rodriguez-Valera F."/>
        </authorList>
    </citation>
    <scope>NUCLEOTIDE SEQUENCE</scope>
</reference>
<dbReference type="AlphaFoldDB" id="A0A094QXL1"/>